<evidence type="ECO:0000259" key="6">
    <source>
        <dbReference type="PROSITE" id="PS50949"/>
    </source>
</evidence>
<keyword evidence="4" id="KW-0238">DNA-binding</keyword>
<gene>
    <name evidence="7" type="ORF">Q4535_14130</name>
</gene>
<dbReference type="SUPFAM" id="SSF53383">
    <property type="entry name" value="PLP-dependent transferases"/>
    <property type="match status" value="1"/>
</dbReference>
<dbReference type="RefSeq" id="WP_303594908.1">
    <property type="nucleotide sequence ID" value="NZ_JAUORK010000021.1"/>
</dbReference>
<dbReference type="Gene3D" id="3.40.640.10">
    <property type="entry name" value="Type I PLP-dependent aspartate aminotransferase-like (Major domain)"/>
    <property type="match status" value="1"/>
</dbReference>
<dbReference type="Gene3D" id="1.10.10.10">
    <property type="entry name" value="Winged helix-like DNA-binding domain superfamily/Winged helix DNA-binding domain"/>
    <property type="match status" value="1"/>
</dbReference>
<dbReference type="GO" id="GO:0030170">
    <property type="term" value="F:pyridoxal phosphate binding"/>
    <property type="evidence" value="ECO:0007669"/>
    <property type="project" value="InterPro"/>
</dbReference>
<dbReference type="PANTHER" id="PTHR46577">
    <property type="entry name" value="HTH-TYPE TRANSCRIPTIONAL REGULATORY PROTEIN GABR"/>
    <property type="match status" value="1"/>
</dbReference>
<proteinExistence type="inferred from homology"/>
<dbReference type="InterPro" id="IPR036388">
    <property type="entry name" value="WH-like_DNA-bd_sf"/>
</dbReference>
<dbReference type="PROSITE" id="PS50949">
    <property type="entry name" value="HTH_GNTR"/>
    <property type="match status" value="1"/>
</dbReference>
<keyword evidence="7" id="KW-0032">Aminotransferase</keyword>
<dbReference type="Pfam" id="PF00155">
    <property type="entry name" value="Aminotran_1_2"/>
    <property type="match status" value="1"/>
</dbReference>
<dbReference type="Pfam" id="PF00392">
    <property type="entry name" value="GntR"/>
    <property type="match status" value="1"/>
</dbReference>
<keyword evidence="5" id="KW-0804">Transcription</keyword>
<evidence type="ECO:0000313" key="7">
    <source>
        <dbReference type="EMBL" id="MDO6673249.1"/>
    </source>
</evidence>
<dbReference type="SMART" id="SM00345">
    <property type="entry name" value="HTH_GNTR"/>
    <property type="match status" value="1"/>
</dbReference>
<sequence>MTMWIPTLDPAMPRYRALAEAIRLDIAAGQLKEGERLPPQRRLADALGVTIGTVTRGYAEAERSGLVSARVGSGTYINGATRSAHGSFSSFGHALRASKAYGLAPEQEGALPAASGVIDLTMSLPPPHPARQQGMAAALAAISQSPEALQRSVEYQNEFGDGSHRQLLASWMGELGMPVDPEELMLTQGGQNGITLALSALLAPGDAVVTGALTYPGLIVASAERGLKLLRVPLDKDGMDVEALARLCRQQAPRMVYVMAEQNNPGAAQLSHARREALVALARQHDFWILEDGVQYLPDEECGTRLYQMAPERTLYVFSTSKLLAGGLRLGVLRAPVEVLTRIGAVLRSHSWMVAPLLMETVCAWLTSGNATQLVEWQMEEMRARQRLARTLLAEWSPAARPSSFDLWLELPEGQRSQAMVASLAERGVHVTSAEPFCVGNEPPPQAIRLCLSAAESREALTHALEIVREQLQAPPALRPMTL</sequence>
<dbReference type="InterPro" id="IPR051446">
    <property type="entry name" value="HTH_trans_reg/aminotransferase"/>
</dbReference>
<organism evidence="7 8">
    <name type="scientific">Cobetia amphilecti</name>
    <dbReference type="NCBI Taxonomy" id="1055104"/>
    <lineage>
        <taxon>Bacteria</taxon>
        <taxon>Pseudomonadati</taxon>
        <taxon>Pseudomonadota</taxon>
        <taxon>Gammaproteobacteria</taxon>
        <taxon>Oceanospirillales</taxon>
        <taxon>Halomonadaceae</taxon>
        <taxon>Cobetia</taxon>
    </lineage>
</organism>
<dbReference type="PANTHER" id="PTHR46577:SF1">
    <property type="entry name" value="HTH-TYPE TRANSCRIPTIONAL REGULATORY PROTEIN GABR"/>
    <property type="match status" value="1"/>
</dbReference>
<dbReference type="EMBL" id="JAUORK010000021">
    <property type="protein sequence ID" value="MDO6673249.1"/>
    <property type="molecule type" value="Genomic_DNA"/>
</dbReference>
<dbReference type="GO" id="GO:0003700">
    <property type="term" value="F:DNA-binding transcription factor activity"/>
    <property type="evidence" value="ECO:0007669"/>
    <property type="project" value="InterPro"/>
</dbReference>
<dbReference type="CDD" id="cd00609">
    <property type="entry name" value="AAT_like"/>
    <property type="match status" value="1"/>
</dbReference>
<evidence type="ECO:0000256" key="1">
    <source>
        <dbReference type="ARBA" id="ARBA00005384"/>
    </source>
</evidence>
<protein>
    <submittedName>
        <fullName evidence="7">PLP-dependent aminotransferase family protein</fullName>
    </submittedName>
</protein>
<dbReference type="InterPro" id="IPR015424">
    <property type="entry name" value="PyrdxlP-dep_Trfase"/>
</dbReference>
<feature type="domain" description="HTH gntR-type" evidence="6">
    <location>
        <begin position="12"/>
        <end position="80"/>
    </location>
</feature>
<keyword evidence="3" id="KW-0805">Transcription regulation</keyword>
<comment type="caution">
    <text evidence="7">The sequence shown here is derived from an EMBL/GenBank/DDBJ whole genome shotgun (WGS) entry which is preliminary data.</text>
</comment>
<comment type="similarity">
    <text evidence="1">In the C-terminal section; belongs to the class-I pyridoxal-phosphate-dependent aminotransferase family.</text>
</comment>
<dbReference type="InterPro" id="IPR015422">
    <property type="entry name" value="PyrdxlP-dep_Trfase_small"/>
</dbReference>
<evidence type="ECO:0000256" key="5">
    <source>
        <dbReference type="ARBA" id="ARBA00023163"/>
    </source>
</evidence>
<accession>A0AAP4TZN1</accession>
<keyword evidence="7" id="KW-0808">Transferase</keyword>
<dbReference type="GO" id="GO:0008483">
    <property type="term" value="F:transaminase activity"/>
    <property type="evidence" value="ECO:0007669"/>
    <property type="project" value="UniProtKB-KW"/>
</dbReference>
<keyword evidence="2" id="KW-0663">Pyridoxal phosphate</keyword>
<dbReference type="GO" id="GO:0003677">
    <property type="term" value="F:DNA binding"/>
    <property type="evidence" value="ECO:0007669"/>
    <property type="project" value="UniProtKB-KW"/>
</dbReference>
<reference evidence="7" key="1">
    <citation type="submission" date="2023-07" db="EMBL/GenBank/DDBJ databases">
        <title>Genome content predicts the carbon catabolic preferences of heterotrophic bacteria.</title>
        <authorList>
            <person name="Gralka M."/>
        </authorList>
    </citation>
    <scope>NUCLEOTIDE SEQUENCE</scope>
    <source>
        <strain evidence="7">C2R13</strain>
    </source>
</reference>
<evidence type="ECO:0000256" key="2">
    <source>
        <dbReference type="ARBA" id="ARBA00022898"/>
    </source>
</evidence>
<dbReference type="InterPro" id="IPR000524">
    <property type="entry name" value="Tscrpt_reg_HTH_GntR"/>
</dbReference>
<dbReference type="Proteomes" id="UP001170481">
    <property type="component" value="Unassembled WGS sequence"/>
</dbReference>
<evidence type="ECO:0000256" key="4">
    <source>
        <dbReference type="ARBA" id="ARBA00023125"/>
    </source>
</evidence>
<dbReference type="InterPro" id="IPR015421">
    <property type="entry name" value="PyrdxlP-dep_Trfase_major"/>
</dbReference>
<dbReference type="Gene3D" id="3.90.1150.10">
    <property type="entry name" value="Aspartate Aminotransferase, domain 1"/>
    <property type="match status" value="1"/>
</dbReference>
<evidence type="ECO:0000313" key="8">
    <source>
        <dbReference type="Proteomes" id="UP001170481"/>
    </source>
</evidence>
<dbReference type="InterPro" id="IPR004839">
    <property type="entry name" value="Aminotransferase_I/II_large"/>
</dbReference>
<dbReference type="CDD" id="cd07377">
    <property type="entry name" value="WHTH_GntR"/>
    <property type="match status" value="1"/>
</dbReference>
<dbReference type="InterPro" id="IPR036390">
    <property type="entry name" value="WH_DNA-bd_sf"/>
</dbReference>
<evidence type="ECO:0000256" key="3">
    <source>
        <dbReference type="ARBA" id="ARBA00023015"/>
    </source>
</evidence>
<name>A0AAP4TZN1_9GAMM</name>
<dbReference type="AlphaFoldDB" id="A0AAP4TZN1"/>
<dbReference type="SUPFAM" id="SSF46785">
    <property type="entry name" value="Winged helix' DNA-binding domain"/>
    <property type="match status" value="1"/>
</dbReference>